<dbReference type="InterPro" id="IPR042185">
    <property type="entry name" value="Serpin_sf_2"/>
</dbReference>
<name>A0A091G8L8_CUCCA</name>
<dbReference type="InterPro" id="IPR036186">
    <property type="entry name" value="Serpin_sf"/>
</dbReference>
<dbReference type="InterPro" id="IPR042178">
    <property type="entry name" value="Serpin_sf_1"/>
</dbReference>
<protein>
    <submittedName>
        <fullName evidence="3">Ovalbumin</fullName>
    </submittedName>
</protein>
<feature type="domain" description="Serpin" evidence="2">
    <location>
        <begin position="1"/>
        <end position="229"/>
    </location>
</feature>
<dbReference type="Proteomes" id="UP000053760">
    <property type="component" value="Unassembled WGS sequence"/>
</dbReference>
<dbReference type="GO" id="GO:0005615">
    <property type="term" value="C:extracellular space"/>
    <property type="evidence" value="ECO:0007669"/>
    <property type="project" value="InterPro"/>
</dbReference>
<dbReference type="Gene3D" id="2.30.39.10">
    <property type="entry name" value="Alpha-1-antitrypsin, domain 1"/>
    <property type="match status" value="1"/>
</dbReference>
<dbReference type="STRING" id="55661.A0A091G8L8"/>
<dbReference type="FunFam" id="2.30.39.10:FF:000001">
    <property type="entry name" value="Serpin family B member 2"/>
    <property type="match status" value="1"/>
</dbReference>
<dbReference type="InterPro" id="IPR023795">
    <property type="entry name" value="Serpin_CS"/>
</dbReference>
<dbReference type="SMART" id="SM00093">
    <property type="entry name" value="SERPIN"/>
    <property type="match status" value="1"/>
</dbReference>
<dbReference type="PANTHER" id="PTHR11461">
    <property type="entry name" value="SERINE PROTEASE INHIBITOR, SERPIN"/>
    <property type="match status" value="1"/>
</dbReference>
<dbReference type="AlphaFoldDB" id="A0A091G8L8"/>
<dbReference type="Gene3D" id="3.30.497.10">
    <property type="entry name" value="Antithrombin, subunit I, domain 2"/>
    <property type="match status" value="1"/>
</dbReference>
<reference evidence="3 4" key="1">
    <citation type="submission" date="2014-04" db="EMBL/GenBank/DDBJ databases">
        <title>Genome evolution of avian class.</title>
        <authorList>
            <person name="Zhang G."/>
            <person name="Li C."/>
        </authorList>
    </citation>
    <scope>NUCLEOTIDE SEQUENCE [LARGE SCALE GENOMIC DNA]</scope>
    <source>
        <strain evidence="3">BGI_N303</strain>
    </source>
</reference>
<dbReference type="FunFam" id="2.10.310.10:FF:000001">
    <property type="entry name" value="Serpin family A member 1"/>
    <property type="match status" value="1"/>
</dbReference>
<evidence type="ECO:0000259" key="2">
    <source>
        <dbReference type="SMART" id="SM00093"/>
    </source>
</evidence>
<organism evidence="3 4">
    <name type="scientific">Cuculus canorus</name>
    <name type="common">Common cuckoo</name>
    <dbReference type="NCBI Taxonomy" id="55661"/>
    <lineage>
        <taxon>Eukaryota</taxon>
        <taxon>Metazoa</taxon>
        <taxon>Chordata</taxon>
        <taxon>Craniata</taxon>
        <taxon>Vertebrata</taxon>
        <taxon>Euteleostomi</taxon>
        <taxon>Archelosauria</taxon>
        <taxon>Archosauria</taxon>
        <taxon>Dinosauria</taxon>
        <taxon>Saurischia</taxon>
        <taxon>Theropoda</taxon>
        <taxon>Coelurosauria</taxon>
        <taxon>Aves</taxon>
        <taxon>Neognathae</taxon>
        <taxon>Neoaves</taxon>
        <taxon>Otidimorphae</taxon>
        <taxon>Cuculiformes</taxon>
        <taxon>Cuculidae</taxon>
        <taxon>Cuculus</taxon>
    </lineage>
</organism>
<keyword evidence="4" id="KW-1185">Reference proteome</keyword>
<evidence type="ECO:0000313" key="3">
    <source>
        <dbReference type="EMBL" id="KFO70537.1"/>
    </source>
</evidence>
<dbReference type="PROSITE" id="PS00284">
    <property type="entry name" value="SERPIN"/>
    <property type="match status" value="1"/>
</dbReference>
<dbReference type="GO" id="GO:0004867">
    <property type="term" value="F:serine-type endopeptidase inhibitor activity"/>
    <property type="evidence" value="ECO:0007669"/>
    <property type="project" value="InterPro"/>
</dbReference>
<dbReference type="EMBL" id="KL447180">
    <property type="protein sequence ID" value="KFO70537.1"/>
    <property type="molecule type" value="Genomic_DNA"/>
</dbReference>
<sequence length="229" mass="25639">IKNILRPSSVNPQTKIILVNAIYFKGMWEKAFKDEDTQEVPFRITEQETKSVQMMYQIGSFKVAEVVSDKMKILELPYASGKLSMLVLLPDDVYGLEQLETVITVEKLKEWTSSIVMEERITKVYLPRMKIMEKYNLTSVLTAFGITDLFSPSANLSGISSTESLKVSEAVHEAFVEIHEAGSEVVGSAGAGIEATSVSEEFKADHPFLFLIKHNPTNSILFFGRCFSP</sequence>
<dbReference type="Pfam" id="PF00079">
    <property type="entry name" value="Serpin"/>
    <property type="match status" value="1"/>
</dbReference>
<dbReference type="MEROPS" id="I04.958"/>
<evidence type="ECO:0000256" key="1">
    <source>
        <dbReference type="ARBA" id="ARBA00006426"/>
    </source>
</evidence>
<feature type="non-terminal residue" evidence="3">
    <location>
        <position position="1"/>
    </location>
</feature>
<dbReference type="SUPFAM" id="SSF56574">
    <property type="entry name" value="Serpins"/>
    <property type="match status" value="1"/>
</dbReference>
<dbReference type="InterPro" id="IPR000215">
    <property type="entry name" value="Serpin_fam"/>
</dbReference>
<proteinExistence type="inferred from homology"/>
<comment type="similarity">
    <text evidence="1">Belongs to the serpin family. Ov-serpin subfamily.</text>
</comment>
<feature type="non-terminal residue" evidence="3">
    <location>
        <position position="229"/>
    </location>
</feature>
<dbReference type="InterPro" id="IPR023796">
    <property type="entry name" value="Serpin_dom"/>
</dbReference>
<gene>
    <name evidence="3" type="ORF">N303_03429</name>
</gene>
<accession>A0A091G8L8</accession>
<evidence type="ECO:0000313" key="4">
    <source>
        <dbReference type="Proteomes" id="UP000053760"/>
    </source>
</evidence>
<dbReference type="PANTHER" id="PTHR11461:SF186">
    <property type="entry name" value="SERPIN B4"/>
    <property type="match status" value="1"/>
</dbReference>